<dbReference type="InterPro" id="IPR044592">
    <property type="entry name" value="RING1A/B"/>
</dbReference>
<feature type="compositionally biased region" description="Low complexity" evidence="5">
    <location>
        <begin position="157"/>
        <end position="175"/>
    </location>
</feature>
<evidence type="ECO:0000259" key="6">
    <source>
        <dbReference type="PROSITE" id="PS50089"/>
    </source>
</evidence>
<dbReference type="PROSITE" id="PS50089">
    <property type="entry name" value="ZF_RING_2"/>
    <property type="match status" value="1"/>
</dbReference>
<sequence>MSGKEVAQNGATGHEDLAGALATRTILVHLKEFESESRCAVCLGIVKDCRLVSGCMHRFCSECIEKWLRVASEPSCPQCRRQMQSRRDCKRDSRFDRLMKQLYGDLHGFEAQKETALESPLVAQGKQLGRQLANAAEAQHAKRRAPSAPRHAEDVEQSVPSAAVPAAAPSAAAPQSKKRPRADSPAPKQDRSSAGQSGEKASEGKAKKQQKSSKQPSAKRSKPSASRQALPLQLPLTGLCTFEHAKLDALTRTEPEMQTPQPWKESSPEGEAGLTEPEAMKQAAALASKAAQARKQEIEKARPVIQVVVLRNRDSASCPRNARLQVLNTVKKGKTAERFPEKHLQPGATLSAASSRIEDCREDLRLQLCHS</sequence>
<dbReference type="Pfam" id="PF13923">
    <property type="entry name" value="zf-C3HC4_2"/>
    <property type="match status" value="1"/>
</dbReference>
<feature type="compositionally biased region" description="Basic residues" evidence="5">
    <location>
        <begin position="207"/>
        <end position="222"/>
    </location>
</feature>
<feature type="region of interest" description="Disordered" evidence="5">
    <location>
        <begin position="251"/>
        <end position="280"/>
    </location>
</feature>
<evidence type="ECO:0000256" key="3">
    <source>
        <dbReference type="ARBA" id="ARBA00022833"/>
    </source>
</evidence>
<dbReference type="EMBL" id="CAUYUE010000007">
    <property type="protein sequence ID" value="CAK0782780.1"/>
    <property type="molecule type" value="Genomic_DNA"/>
</dbReference>
<evidence type="ECO:0000313" key="8">
    <source>
        <dbReference type="Proteomes" id="UP001314263"/>
    </source>
</evidence>
<evidence type="ECO:0000256" key="4">
    <source>
        <dbReference type="PROSITE-ProRule" id="PRU00175"/>
    </source>
</evidence>
<dbReference type="Gene3D" id="3.30.40.10">
    <property type="entry name" value="Zinc/RING finger domain, C3HC4 (zinc finger)"/>
    <property type="match status" value="1"/>
</dbReference>
<dbReference type="AlphaFoldDB" id="A0AAV1I9S2"/>
<keyword evidence="2 4" id="KW-0863">Zinc-finger</keyword>
<dbReference type="PROSITE" id="PS00518">
    <property type="entry name" value="ZF_RING_1"/>
    <property type="match status" value="1"/>
</dbReference>
<dbReference type="SMART" id="SM00184">
    <property type="entry name" value="RING"/>
    <property type="match status" value="1"/>
</dbReference>
<proteinExistence type="predicted"/>
<keyword evidence="8" id="KW-1185">Reference proteome</keyword>
<dbReference type="PANTHER" id="PTHR46537">
    <property type="entry name" value="OS11G0578200 PROTEIN"/>
    <property type="match status" value="1"/>
</dbReference>
<evidence type="ECO:0000256" key="1">
    <source>
        <dbReference type="ARBA" id="ARBA00022723"/>
    </source>
</evidence>
<dbReference type="PANTHER" id="PTHR46537:SF3">
    <property type="entry name" value="E3 UBIQUITIN-PROTEIN LIGASE RING1A"/>
    <property type="match status" value="1"/>
</dbReference>
<keyword evidence="1" id="KW-0479">Metal-binding</keyword>
<dbReference type="InterPro" id="IPR017907">
    <property type="entry name" value="Znf_RING_CS"/>
</dbReference>
<dbReference type="SUPFAM" id="SSF57850">
    <property type="entry name" value="RING/U-box"/>
    <property type="match status" value="1"/>
</dbReference>
<reference evidence="7 8" key="1">
    <citation type="submission" date="2023-10" db="EMBL/GenBank/DDBJ databases">
        <authorList>
            <person name="Maclean D."/>
            <person name="Macfadyen A."/>
        </authorList>
    </citation>
    <scope>NUCLEOTIDE SEQUENCE [LARGE SCALE GENOMIC DNA]</scope>
</reference>
<feature type="domain" description="RING-type" evidence="6">
    <location>
        <begin position="39"/>
        <end position="80"/>
    </location>
</feature>
<name>A0AAV1I9S2_9CHLO</name>
<dbReference type="InterPro" id="IPR001841">
    <property type="entry name" value="Znf_RING"/>
</dbReference>
<comment type="caution">
    <text evidence="7">The sequence shown here is derived from an EMBL/GenBank/DDBJ whole genome shotgun (WGS) entry which is preliminary data.</text>
</comment>
<protein>
    <recommendedName>
        <fullName evidence="6">RING-type domain-containing protein</fullName>
    </recommendedName>
</protein>
<evidence type="ECO:0000256" key="2">
    <source>
        <dbReference type="ARBA" id="ARBA00022771"/>
    </source>
</evidence>
<dbReference type="GO" id="GO:0008270">
    <property type="term" value="F:zinc ion binding"/>
    <property type="evidence" value="ECO:0007669"/>
    <property type="project" value="UniProtKB-KW"/>
</dbReference>
<keyword evidence="3" id="KW-0862">Zinc</keyword>
<evidence type="ECO:0000256" key="5">
    <source>
        <dbReference type="SAM" id="MobiDB-lite"/>
    </source>
</evidence>
<feature type="region of interest" description="Disordered" evidence="5">
    <location>
        <begin position="132"/>
        <end position="232"/>
    </location>
</feature>
<dbReference type="Proteomes" id="UP001314263">
    <property type="component" value="Unassembled WGS sequence"/>
</dbReference>
<accession>A0AAV1I9S2</accession>
<gene>
    <name evidence="7" type="ORF">CVIRNUC_005975</name>
</gene>
<dbReference type="InterPro" id="IPR013083">
    <property type="entry name" value="Znf_RING/FYVE/PHD"/>
</dbReference>
<evidence type="ECO:0000313" key="7">
    <source>
        <dbReference type="EMBL" id="CAK0782780.1"/>
    </source>
</evidence>
<organism evidence="7 8">
    <name type="scientific">Coccomyxa viridis</name>
    <dbReference type="NCBI Taxonomy" id="1274662"/>
    <lineage>
        <taxon>Eukaryota</taxon>
        <taxon>Viridiplantae</taxon>
        <taxon>Chlorophyta</taxon>
        <taxon>core chlorophytes</taxon>
        <taxon>Trebouxiophyceae</taxon>
        <taxon>Trebouxiophyceae incertae sedis</taxon>
        <taxon>Coccomyxaceae</taxon>
        <taxon>Coccomyxa</taxon>
    </lineage>
</organism>